<sequence>MVRDLRSGLALRHAMRNRPGIGQSHAREDDLPTLLHAKASKLVLAKKKFLTLPSGNGVP</sequence>
<evidence type="ECO:0000313" key="1">
    <source>
        <dbReference type="EMBL" id="TVU36435.1"/>
    </source>
</evidence>
<protein>
    <submittedName>
        <fullName evidence="1">Uncharacterized protein</fullName>
    </submittedName>
</protein>
<dbReference type="AlphaFoldDB" id="A0A5J9VLN1"/>
<gene>
    <name evidence="1" type="ORF">EJB05_18369</name>
</gene>
<dbReference type="Gramene" id="TVU36435">
    <property type="protein sequence ID" value="TVU36435"/>
    <property type="gene ID" value="EJB05_18369"/>
</dbReference>
<accession>A0A5J9VLN1</accession>
<dbReference type="EMBL" id="RWGY01000009">
    <property type="protein sequence ID" value="TVU36435.1"/>
    <property type="molecule type" value="Genomic_DNA"/>
</dbReference>
<dbReference type="Proteomes" id="UP000324897">
    <property type="component" value="Unassembled WGS sequence"/>
</dbReference>
<evidence type="ECO:0000313" key="2">
    <source>
        <dbReference type="Proteomes" id="UP000324897"/>
    </source>
</evidence>
<comment type="caution">
    <text evidence="1">The sequence shown here is derived from an EMBL/GenBank/DDBJ whole genome shotgun (WGS) entry which is preliminary data.</text>
</comment>
<organism evidence="1 2">
    <name type="scientific">Eragrostis curvula</name>
    <name type="common">weeping love grass</name>
    <dbReference type="NCBI Taxonomy" id="38414"/>
    <lineage>
        <taxon>Eukaryota</taxon>
        <taxon>Viridiplantae</taxon>
        <taxon>Streptophyta</taxon>
        <taxon>Embryophyta</taxon>
        <taxon>Tracheophyta</taxon>
        <taxon>Spermatophyta</taxon>
        <taxon>Magnoliopsida</taxon>
        <taxon>Liliopsida</taxon>
        <taxon>Poales</taxon>
        <taxon>Poaceae</taxon>
        <taxon>PACMAD clade</taxon>
        <taxon>Chloridoideae</taxon>
        <taxon>Eragrostideae</taxon>
        <taxon>Eragrostidinae</taxon>
        <taxon>Eragrostis</taxon>
    </lineage>
</organism>
<proteinExistence type="predicted"/>
<reference evidence="1 2" key="1">
    <citation type="journal article" date="2019" name="Sci. Rep.">
        <title>A high-quality genome of Eragrostis curvula grass provides insights into Poaceae evolution and supports new strategies to enhance forage quality.</title>
        <authorList>
            <person name="Carballo J."/>
            <person name="Santos B.A.C.M."/>
            <person name="Zappacosta D."/>
            <person name="Garbus I."/>
            <person name="Selva J.P."/>
            <person name="Gallo C.A."/>
            <person name="Diaz A."/>
            <person name="Albertini E."/>
            <person name="Caccamo M."/>
            <person name="Echenique V."/>
        </authorList>
    </citation>
    <scope>NUCLEOTIDE SEQUENCE [LARGE SCALE GENOMIC DNA]</scope>
    <source>
        <strain evidence="2">cv. Victoria</strain>
        <tissue evidence="1">Leaf</tissue>
    </source>
</reference>
<keyword evidence="2" id="KW-1185">Reference proteome</keyword>
<name>A0A5J9VLN1_9POAL</name>